<feature type="transmembrane region" description="Helical" evidence="1">
    <location>
        <begin position="215"/>
        <end position="234"/>
    </location>
</feature>
<dbReference type="EMBL" id="JAVDYD010000001">
    <property type="protein sequence ID" value="MDR7336574.1"/>
    <property type="molecule type" value="Genomic_DNA"/>
</dbReference>
<dbReference type="EMBL" id="JAPZVQ010000020">
    <property type="protein sequence ID" value="MDA1387906.1"/>
    <property type="molecule type" value="Genomic_DNA"/>
</dbReference>
<accession>A0A9X3PLW8</accession>
<evidence type="ECO:0000313" key="3">
    <source>
        <dbReference type="EMBL" id="MDR7336574.1"/>
    </source>
</evidence>
<keyword evidence="1" id="KW-0472">Membrane</keyword>
<feature type="transmembrane region" description="Helical" evidence="1">
    <location>
        <begin position="132"/>
        <end position="154"/>
    </location>
</feature>
<organism evidence="2 4">
    <name type="scientific">Glycomyces lechevalierae</name>
    <dbReference type="NCBI Taxonomy" id="256034"/>
    <lineage>
        <taxon>Bacteria</taxon>
        <taxon>Bacillati</taxon>
        <taxon>Actinomycetota</taxon>
        <taxon>Actinomycetes</taxon>
        <taxon>Glycomycetales</taxon>
        <taxon>Glycomycetaceae</taxon>
        <taxon>Glycomyces</taxon>
    </lineage>
</organism>
<dbReference type="Proteomes" id="UP001145799">
    <property type="component" value="Unassembled WGS sequence"/>
</dbReference>
<dbReference type="Proteomes" id="UP001183604">
    <property type="component" value="Unassembled WGS sequence"/>
</dbReference>
<keyword evidence="1" id="KW-0812">Transmembrane</keyword>
<comment type="caution">
    <text evidence="2">The sequence shown here is derived from an EMBL/GenBank/DDBJ whole genome shotgun (WGS) entry which is preliminary data.</text>
</comment>
<gene>
    <name evidence="3" type="ORF">J2S69_000293</name>
    <name evidence="2" type="ORF">O2L01_23130</name>
</gene>
<dbReference type="AlphaFoldDB" id="A0A9X3PLW8"/>
<sequence>MTGLIGATPAPQPQAAPERPRSVLAATYLLGGAAAFWLAAMIATMFAMPQYERHYTEIARTPDGGALAVFGLALTAGLALIGAALFILLAFLDAFGRPAARVLSWVFGGLAIAVAGLIPLSEAFTGVAWHQWLMNGIAIVTLAFLTAAVVLLGMPVSSQYFRRSQEHRQERARLAQWARYGFVPEFRAPATQPGPQMAIREAPERRTLYGLGWEGWAGIAAGIVLLFVMIAAALNG</sequence>
<dbReference type="RefSeq" id="WP_270124405.1">
    <property type="nucleotide sequence ID" value="NZ_BAAAOM010000002.1"/>
</dbReference>
<evidence type="ECO:0000313" key="4">
    <source>
        <dbReference type="Proteomes" id="UP001145799"/>
    </source>
</evidence>
<feature type="transmembrane region" description="Helical" evidence="1">
    <location>
        <begin position="23"/>
        <end position="47"/>
    </location>
</feature>
<keyword evidence="5" id="KW-1185">Reference proteome</keyword>
<evidence type="ECO:0000256" key="1">
    <source>
        <dbReference type="SAM" id="Phobius"/>
    </source>
</evidence>
<reference evidence="2" key="1">
    <citation type="submission" date="2022-12" db="EMBL/GenBank/DDBJ databases">
        <title>Gycomyces niveus sp.nov., a novel actinomycete isolated from soil in Shouguang.</title>
        <authorList>
            <person name="Yang X."/>
        </authorList>
    </citation>
    <scope>NUCLEOTIDE SEQUENCE</scope>
    <source>
        <strain evidence="2">DSM 44724</strain>
    </source>
</reference>
<proteinExistence type="predicted"/>
<feature type="transmembrane region" description="Helical" evidence="1">
    <location>
        <begin position="67"/>
        <end position="90"/>
    </location>
</feature>
<keyword evidence="1" id="KW-1133">Transmembrane helix</keyword>
<evidence type="ECO:0000313" key="2">
    <source>
        <dbReference type="EMBL" id="MDA1387906.1"/>
    </source>
</evidence>
<reference evidence="3 5" key="2">
    <citation type="submission" date="2023-07" db="EMBL/GenBank/DDBJ databases">
        <title>Sequencing the genomes of 1000 actinobacteria strains.</title>
        <authorList>
            <person name="Klenk H.-P."/>
        </authorList>
    </citation>
    <scope>NUCLEOTIDE SEQUENCE [LARGE SCALE GENOMIC DNA]</scope>
    <source>
        <strain evidence="3 5">DSM 44724</strain>
    </source>
</reference>
<evidence type="ECO:0000313" key="5">
    <source>
        <dbReference type="Proteomes" id="UP001183604"/>
    </source>
</evidence>
<name>A0A9X3PLW8_9ACTN</name>
<feature type="transmembrane region" description="Helical" evidence="1">
    <location>
        <begin position="102"/>
        <end position="120"/>
    </location>
</feature>
<protein>
    <submittedName>
        <fullName evidence="2">Uncharacterized protein</fullName>
    </submittedName>
</protein>